<dbReference type="InterPro" id="IPR038717">
    <property type="entry name" value="Tc1-like_DDE_dom"/>
</dbReference>
<feature type="region of interest" description="Disordered" evidence="1">
    <location>
        <begin position="307"/>
        <end position="372"/>
    </location>
</feature>
<dbReference type="InterPro" id="IPR036397">
    <property type="entry name" value="RNaseH_sf"/>
</dbReference>
<feature type="domain" description="Tc1-like transposase DDE" evidence="2">
    <location>
        <begin position="128"/>
        <end position="260"/>
    </location>
</feature>
<keyword evidence="4" id="KW-1185">Reference proteome</keyword>
<comment type="caution">
    <text evidence="3">The sequence shown here is derived from an EMBL/GenBank/DDBJ whole genome shotgun (WGS) entry which is preliminary data.</text>
</comment>
<dbReference type="PANTHER" id="PTHR23022:SF135">
    <property type="entry name" value="SI:DKEY-77F5.3"/>
    <property type="match status" value="1"/>
</dbReference>
<dbReference type="Proteomes" id="UP000719412">
    <property type="component" value="Unassembled WGS sequence"/>
</dbReference>
<evidence type="ECO:0000313" key="4">
    <source>
        <dbReference type="Proteomes" id="UP000719412"/>
    </source>
</evidence>
<accession>A0A8J6HDG1</accession>
<name>A0A8J6HDG1_TENMO</name>
<reference evidence="3" key="2">
    <citation type="submission" date="2021-08" db="EMBL/GenBank/DDBJ databases">
        <authorList>
            <person name="Eriksson T."/>
        </authorList>
    </citation>
    <scope>NUCLEOTIDE SEQUENCE</scope>
    <source>
        <strain evidence="3">Stoneville</strain>
        <tissue evidence="3">Whole head</tissue>
    </source>
</reference>
<proteinExistence type="predicted"/>
<gene>
    <name evidence="3" type="ORF">GEV33_011123</name>
</gene>
<evidence type="ECO:0000256" key="1">
    <source>
        <dbReference type="SAM" id="MobiDB-lite"/>
    </source>
</evidence>
<dbReference type="InterPro" id="IPR052338">
    <property type="entry name" value="Transposase_5"/>
</dbReference>
<evidence type="ECO:0000259" key="2">
    <source>
        <dbReference type="Pfam" id="PF13358"/>
    </source>
</evidence>
<dbReference type="GO" id="GO:0003676">
    <property type="term" value="F:nucleic acid binding"/>
    <property type="evidence" value="ECO:0007669"/>
    <property type="project" value="InterPro"/>
</dbReference>
<evidence type="ECO:0000313" key="3">
    <source>
        <dbReference type="EMBL" id="KAH0811668.1"/>
    </source>
</evidence>
<dbReference type="EMBL" id="JABDTM020026653">
    <property type="protein sequence ID" value="KAH0811668.1"/>
    <property type="molecule type" value="Genomic_DNA"/>
</dbReference>
<dbReference type="PANTHER" id="PTHR23022">
    <property type="entry name" value="TRANSPOSABLE ELEMENT-RELATED"/>
    <property type="match status" value="1"/>
</dbReference>
<dbReference type="Pfam" id="PF13358">
    <property type="entry name" value="DDE_3"/>
    <property type="match status" value="1"/>
</dbReference>
<dbReference type="Gene3D" id="3.30.420.10">
    <property type="entry name" value="Ribonuclease H-like superfamily/Ribonuclease H"/>
    <property type="match status" value="1"/>
</dbReference>
<dbReference type="AlphaFoldDB" id="A0A8J6HDG1"/>
<reference evidence="3" key="1">
    <citation type="journal article" date="2020" name="J Insects Food Feed">
        <title>The yellow mealworm (Tenebrio molitor) genome: a resource for the emerging insects as food and feed industry.</title>
        <authorList>
            <person name="Eriksson T."/>
            <person name="Andere A."/>
            <person name="Kelstrup H."/>
            <person name="Emery V."/>
            <person name="Picard C."/>
        </authorList>
    </citation>
    <scope>NUCLEOTIDE SEQUENCE</scope>
    <source>
        <strain evidence="3">Stoneville</strain>
        <tissue evidence="3">Whole head</tissue>
    </source>
</reference>
<protein>
    <recommendedName>
        <fullName evidence="2">Tc1-like transposase DDE domain-containing protein</fullName>
    </recommendedName>
</protein>
<sequence length="447" mass="49124">MGKNMARVTSPTTPTEEIEVTKMAILGAQAEQKKCDKVVTDGGSTVQKSSVCPSWARALMPCNPMSELGPATCTSNNNPPPRRAVLTASEFSTYLLERGFFLLTNIETGELKNGVEFFSLTNQDFASDLQMARQKVWRRTGERFAQCNIVPKISFGGGSIMVWGGISMEAPTELVVVNGGAMTADRYIRDILEPHVVPFAPFIGNDFMLMHDNARPHVAQIVNEYLDTIEIHRIIWPARSPDLNPIEHVWDMVGRRVKARISAPANLRDLSAAVIQEWEEIDQDVIQHLFEGMPRRMEAVWSGRRRESGFASSPDHWDAVPTPQESAFTTPAPKGESSSPAFQRKKDDGGEGWSLKKFSRSSPVGSSADCGRGNCESRRAGCRIQFSRWCGGGPPFLDSAATTVEDEDKGFTQSVQVGDKRTMTGENYVLSLVNSVLGASGTFGKNE</sequence>
<organism evidence="3 4">
    <name type="scientific">Tenebrio molitor</name>
    <name type="common">Yellow mealworm beetle</name>
    <dbReference type="NCBI Taxonomy" id="7067"/>
    <lineage>
        <taxon>Eukaryota</taxon>
        <taxon>Metazoa</taxon>
        <taxon>Ecdysozoa</taxon>
        <taxon>Arthropoda</taxon>
        <taxon>Hexapoda</taxon>
        <taxon>Insecta</taxon>
        <taxon>Pterygota</taxon>
        <taxon>Neoptera</taxon>
        <taxon>Endopterygota</taxon>
        <taxon>Coleoptera</taxon>
        <taxon>Polyphaga</taxon>
        <taxon>Cucujiformia</taxon>
        <taxon>Tenebrionidae</taxon>
        <taxon>Tenebrio</taxon>
    </lineage>
</organism>